<evidence type="ECO:0000313" key="9">
    <source>
        <dbReference type="Proteomes" id="UP001596494"/>
    </source>
</evidence>
<evidence type="ECO:0000256" key="2">
    <source>
        <dbReference type="ARBA" id="ARBA00022448"/>
    </source>
</evidence>
<dbReference type="EMBL" id="JBHTBY010000012">
    <property type="protein sequence ID" value="MFC7322073.1"/>
    <property type="molecule type" value="Genomic_DNA"/>
</dbReference>
<dbReference type="InterPro" id="IPR052730">
    <property type="entry name" value="Sugar_ABC_transporter"/>
</dbReference>
<keyword evidence="2 6" id="KW-0813">Transport</keyword>
<dbReference type="SUPFAM" id="SSF161098">
    <property type="entry name" value="MetI-like"/>
    <property type="match status" value="1"/>
</dbReference>
<evidence type="ECO:0000256" key="5">
    <source>
        <dbReference type="ARBA" id="ARBA00023136"/>
    </source>
</evidence>
<feature type="transmembrane region" description="Helical" evidence="6">
    <location>
        <begin position="101"/>
        <end position="126"/>
    </location>
</feature>
<comment type="similarity">
    <text evidence="6">Belongs to the binding-protein-dependent transport system permease family.</text>
</comment>
<dbReference type="InterPro" id="IPR035906">
    <property type="entry name" value="MetI-like_sf"/>
</dbReference>
<dbReference type="CDD" id="cd06261">
    <property type="entry name" value="TM_PBP2"/>
    <property type="match status" value="1"/>
</dbReference>
<evidence type="ECO:0000256" key="3">
    <source>
        <dbReference type="ARBA" id="ARBA00022692"/>
    </source>
</evidence>
<evidence type="ECO:0000256" key="6">
    <source>
        <dbReference type="RuleBase" id="RU363032"/>
    </source>
</evidence>
<feature type="domain" description="ABC transmembrane type-1" evidence="7">
    <location>
        <begin position="54"/>
        <end position="273"/>
    </location>
</feature>
<evidence type="ECO:0000313" key="8">
    <source>
        <dbReference type="EMBL" id="MFC7322073.1"/>
    </source>
</evidence>
<dbReference type="RefSeq" id="WP_289216958.1">
    <property type="nucleotide sequence ID" value="NZ_JAPVRC010000010.1"/>
</dbReference>
<dbReference type="PROSITE" id="PS50928">
    <property type="entry name" value="ABC_TM1"/>
    <property type="match status" value="1"/>
</dbReference>
<comment type="caution">
    <text evidence="8">The sequence shown here is derived from an EMBL/GenBank/DDBJ whole genome shotgun (WGS) entry which is preliminary data.</text>
</comment>
<reference evidence="9" key="1">
    <citation type="journal article" date="2019" name="Int. J. Syst. Evol. Microbiol.">
        <title>The Global Catalogue of Microorganisms (GCM) 10K type strain sequencing project: providing services to taxonomists for standard genome sequencing and annotation.</title>
        <authorList>
            <consortium name="The Broad Institute Genomics Platform"/>
            <consortium name="The Broad Institute Genome Sequencing Center for Infectious Disease"/>
            <person name="Wu L."/>
            <person name="Ma J."/>
        </authorList>
    </citation>
    <scope>NUCLEOTIDE SEQUENCE [LARGE SCALE GENOMIC DNA]</scope>
    <source>
        <strain evidence="9">CCUG 73951</strain>
    </source>
</reference>
<dbReference type="InterPro" id="IPR000515">
    <property type="entry name" value="MetI-like"/>
</dbReference>
<feature type="transmembrane region" description="Helical" evidence="6">
    <location>
        <begin position="199"/>
        <end position="218"/>
    </location>
</feature>
<dbReference type="Gene3D" id="1.10.3720.10">
    <property type="entry name" value="MetI-like"/>
    <property type="match status" value="1"/>
</dbReference>
<evidence type="ECO:0000256" key="1">
    <source>
        <dbReference type="ARBA" id="ARBA00004141"/>
    </source>
</evidence>
<feature type="transmembrane region" description="Helical" evidence="6">
    <location>
        <begin position="146"/>
        <end position="169"/>
    </location>
</feature>
<sequence length="285" mass="32453">MRLFRNNPWLLLLPALLFLILPSYGLATAILESLRGTDGFTGEHYETLFASDRFTASFLFSIRTAFIATVLSLVAGVLLTRTFSGYLEKNIPRLSVWLPMVFPHLVWGYIIILLFAETGLFSQLLVSLGWIGSTNEFPIWTRDSNGIGIILTYIWKEIPFVILMLFPVYSAIPRSYYDLVETLGGSRWDQFKTVELPRILPVLLEIFLIIFAFTLTAYEVPALLGTTFPEMISVLSYQWFYSGSFEDRPLAFAAMTGTSFLIMLGALAAYLYLNRKRMRAMRGRL</sequence>
<accession>A0ABW2K7E8</accession>
<keyword evidence="9" id="KW-1185">Reference proteome</keyword>
<evidence type="ECO:0000256" key="4">
    <source>
        <dbReference type="ARBA" id="ARBA00022989"/>
    </source>
</evidence>
<dbReference type="Pfam" id="PF00528">
    <property type="entry name" value="BPD_transp_1"/>
    <property type="match status" value="1"/>
</dbReference>
<keyword evidence="4 6" id="KW-1133">Transmembrane helix</keyword>
<evidence type="ECO:0000259" key="7">
    <source>
        <dbReference type="PROSITE" id="PS50928"/>
    </source>
</evidence>
<organism evidence="8 9">
    <name type="scientific">Halobacillus campisalis</name>
    <dbReference type="NCBI Taxonomy" id="435909"/>
    <lineage>
        <taxon>Bacteria</taxon>
        <taxon>Bacillati</taxon>
        <taxon>Bacillota</taxon>
        <taxon>Bacilli</taxon>
        <taxon>Bacillales</taxon>
        <taxon>Bacillaceae</taxon>
        <taxon>Halobacillus</taxon>
    </lineage>
</organism>
<protein>
    <submittedName>
        <fullName evidence="8">ABC transporter permease</fullName>
    </submittedName>
</protein>
<proteinExistence type="inferred from homology"/>
<keyword evidence="3 6" id="KW-0812">Transmembrane</keyword>
<dbReference type="PANTHER" id="PTHR43759:SF1">
    <property type="entry name" value="GLUCOSE IMPORT SYSTEM PERMEASE PROTEIN GLCT"/>
    <property type="match status" value="1"/>
</dbReference>
<comment type="subcellular location">
    <subcellularLocation>
        <location evidence="6">Cell membrane</location>
        <topology evidence="6">Multi-pass membrane protein</topology>
    </subcellularLocation>
    <subcellularLocation>
        <location evidence="1">Membrane</location>
        <topology evidence="1">Multi-pass membrane protein</topology>
    </subcellularLocation>
</comment>
<feature type="transmembrane region" description="Helical" evidence="6">
    <location>
        <begin position="58"/>
        <end position="80"/>
    </location>
</feature>
<name>A0ABW2K7E8_9BACI</name>
<feature type="transmembrane region" description="Helical" evidence="6">
    <location>
        <begin position="250"/>
        <end position="273"/>
    </location>
</feature>
<dbReference type="Proteomes" id="UP001596494">
    <property type="component" value="Unassembled WGS sequence"/>
</dbReference>
<gene>
    <name evidence="8" type="ORF">ACFQMN_14450</name>
</gene>
<dbReference type="PANTHER" id="PTHR43759">
    <property type="entry name" value="TREHALOSE TRANSPORT SYSTEM PERMEASE PROTEIN SUGA"/>
    <property type="match status" value="1"/>
</dbReference>
<keyword evidence="5 6" id="KW-0472">Membrane</keyword>